<evidence type="ECO:0000259" key="1">
    <source>
        <dbReference type="PROSITE" id="PS50801"/>
    </source>
</evidence>
<dbReference type="InterPro" id="IPR006357">
    <property type="entry name" value="HAD-SF_hydro_IIA"/>
</dbReference>
<dbReference type="NCBIfam" id="TIGR01460">
    <property type="entry name" value="HAD-SF-IIA"/>
    <property type="match status" value="1"/>
</dbReference>
<dbReference type="PROSITE" id="PS50801">
    <property type="entry name" value="STAS"/>
    <property type="match status" value="1"/>
</dbReference>
<dbReference type="Proteomes" id="UP000630097">
    <property type="component" value="Unassembled WGS sequence"/>
</dbReference>
<evidence type="ECO:0000313" key="2">
    <source>
        <dbReference type="EMBL" id="GIG82918.1"/>
    </source>
</evidence>
<feature type="domain" description="STAS" evidence="1">
    <location>
        <begin position="1"/>
        <end position="94"/>
    </location>
</feature>
<accession>A0A8J3V9Z6</accession>
<dbReference type="InterPro" id="IPR023214">
    <property type="entry name" value="HAD_sf"/>
</dbReference>
<dbReference type="InterPro" id="IPR002645">
    <property type="entry name" value="STAS_dom"/>
</dbReference>
<dbReference type="Pfam" id="PF13242">
    <property type="entry name" value="Hydrolase_like"/>
    <property type="match status" value="1"/>
</dbReference>
<dbReference type="PANTHER" id="PTHR19288:SF95">
    <property type="entry name" value="D-GLYCEROL 3-PHOSPHATE PHOSPHATASE"/>
    <property type="match status" value="1"/>
</dbReference>
<dbReference type="PANTHER" id="PTHR19288">
    <property type="entry name" value="4-NITROPHENYLPHOSPHATASE-RELATED"/>
    <property type="match status" value="1"/>
</dbReference>
<comment type="caution">
    <text evidence="2">The sequence shown here is derived from an EMBL/GenBank/DDBJ whole genome shotgun (WGS) entry which is preliminary data.</text>
</comment>
<name>A0A8J3V9Z6_9ACTN</name>
<dbReference type="InterPro" id="IPR041065">
    <property type="entry name" value="GNAT-like"/>
</dbReference>
<dbReference type="AlphaFoldDB" id="A0A8J3V9Z6"/>
<evidence type="ECO:0000313" key="3">
    <source>
        <dbReference type="Proteomes" id="UP000630097"/>
    </source>
</evidence>
<dbReference type="Gene3D" id="3.40.50.1000">
    <property type="entry name" value="HAD superfamily/HAD-like"/>
    <property type="match status" value="2"/>
</dbReference>
<proteinExistence type="predicted"/>
<protein>
    <submittedName>
        <fullName evidence="2">Haloacid dehalogenase</fullName>
    </submittedName>
</protein>
<gene>
    <name evidence="2" type="ORF">Pka01_60450</name>
</gene>
<dbReference type="SUPFAM" id="SSF56784">
    <property type="entry name" value="HAD-like"/>
    <property type="match status" value="1"/>
</dbReference>
<organism evidence="2 3">
    <name type="scientific">Planotetraspora kaengkrachanensis</name>
    <dbReference type="NCBI Taxonomy" id="575193"/>
    <lineage>
        <taxon>Bacteria</taxon>
        <taxon>Bacillati</taxon>
        <taxon>Actinomycetota</taxon>
        <taxon>Actinomycetes</taxon>
        <taxon>Streptosporangiales</taxon>
        <taxon>Streptosporangiaceae</taxon>
        <taxon>Planotetraspora</taxon>
    </lineage>
</organism>
<dbReference type="EMBL" id="BONV01000033">
    <property type="protein sequence ID" value="GIG82918.1"/>
    <property type="molecule type" value="Genomic_DNA"/>
</dbReference>
<dbReference type="GO" id="GO:0016791">
    <property type="term" value="F:phosphatase activity"/>
    <property type="evidence" value="ECO:0007669"/>
    <property type="project" value="TreeGrafter"/>
</dbReference>
<dbReference type="Pfam" id="PF18407">
    <property type="entry name" value="GNAT_like"/>
    <property type="match status" value="1"/>
</dbReference>
<dbReference type="Pfam" id="PF13344">
    <property type="entry name" value="Hydrolase_6"/>
    <property type="match status" value="1"/>
</dbReference>
<keyword evidence="3" id="KW-1185">Reference proteome</keyword>
<sequence length="340" mass="34510">MTVEQDEAAGSGSLLGGYDTLLLDLDGVVYLGDHAVSGAPEALEQARKEGVRLAFVTNNASRTPAAIAEHLRRLGLTAAAEDVVTSAQAAARLVAEHVPPGSAVLVVGGTGLRVAVRSHGLRPVTTALDAPAAVIQGIWQGLSYGLLAEGALAVRQGAWFVAANGDTTMPTHKGELPGNGAMSRVIATATGVEPVVAGKPEPPLHRESVIRTGAKRPLIVGDRLDTDIEGATRAGVDSLLVLTGVTGPVDLLAAGPAHRPAHIAADLSGLHAPAADVRRQGQGWTCGGWIATWADGRLDIDGGGDPVDGLRAACAATWEAAGEGRADEDAVKAAPAILGF</sequence>
<reference evidence="2 3" key="1">
    <citation type="submission" date="2021-01" db="EMBL/GenBank/DDBJ databases">
        <title>Whole genome shotgun sequence of Planotetraspora kaengkrachanensis NBRC 104272.</title>
        <authorList>
            <person name="Komaki H."/>
            <person name="Tamura T."/>
        </authorList>
    </citation>
    <scope>NUCLEOTIDE SEQUENCE [LARGE SCALE GENOMIC DNA]</scope>
    <source>
        <strain evidence="2 3">NBRC 104272</strain>
    </source>
</reference>
<dbReference type="GO" id="GO:0005737">
    <property type="term" value="C:cytoplasm"/>
    <property type="evidence" value="ECO:0007669"/>
    <property type="project" value="TreeGrafter"/>
</dbReference>
<dbReference type="InterPro" id="IPR036412">
    <property type="entry name" value="HAD-like_sf"/>
</dbReference>
<dbReference type="RefSeq" id="WP_203886227.1">
    <property type="nucleotide sequence ID" value="NZ_BAABHH010000024.1"/>
</dbReference>